<keyword evidence="4 6" id="KW-0472">Membrane</keyword>
<dbReference type="GO" id="GO:0016020">
    <property type="term" value="C:membrane"/>
    <property type="evidence" value="ECO:0007669"/>
    <property type="project" value="UniProtKB-SubCell"/>
</dbReference>
<dbReference type="PANTHER" id="PTHR12988:SF6">
    <property type="entry name" value="SPHINGOMYELIN PHOSPHODIESTERASE 4"/>
    <property type="match status" value="1"/>
</dbReference>
<dbReference type="STRING" id="6689.A0A3R7LY84"/>
<keyword evidence="3 6" id="KW-1133">Transmembrane helix</keyword>
<evidence type="ECO:0000256" key="4">
    <source>
        <dbReference type="ARBA" id="ARBA00023136"/>
    </source>
</evidence>
<keyword evidence="2 6" id="KW-0812">Transmembrane</keyword>
<dbReference type="OrthoDB" id="10251508at2759"/>
<gene>
    <name evidence="7" type="ORF">C7M84_015550</name>
</gene>
<comment type="subcellular location">
    <subcellularLocation>
        <location evidence="1">Membrane</location>
        <topology evidence="1">Single-pass membrane protein</topology>
    </subcellularLocation>
</comment>
<feature type="region of interest" description="Disordered" evidence="5">
    <location>
        <begin position="203"/>
        <end position="224"/>
    </location>
</feature>
<dbReference type="EMBL" id="QCYY01002936">
    <property type="protein sequence ID" value="ROT66415.1"/>
    <property type="molecule type" value="Genomic_DNA"/>
</dbReference>
<dbReference type="InterPro" id="IPR024129">
    <property type="entry name" value="Sphingomy_SMPD4"/>
</dbReference>
<reference evidence="7 8" key="1">
    <citation type="submission" date="2018-04" db="EMBL/GenBank/DDBJ databases">
        <authorList>
            <person name="Zhang X."/>
            <person name="Yuan J."/>
            <person name="Li F."/>
            <person name="Xiang J."/>
        </authorList>
    </citation>
    <scope>NUCLEOTIDE SEQUENCE [LARGE SCALE GENOMIC DNA]</scope>
    <source>
        <tissue evidence="7">Muscle</tissue>
    </source>
</reference>
<dbReference type="PANTHER" id="PTHR12988">
    <property type="entry name" value="SPHINGOMYELIN PHOSPHODIESTERASE 4"/>
    <property type="match status" value="1"/>
</dbReference>
<dbReference type="GO" id="GO:0046475">
    <property type="term" value="P:glycerophospholipid catabolic process"/>
    <property type="evidence" value="ECO:0007669"/>
    <property type="project" value="TreeGrafter"/>
</dbReference>
<dbReference type="Proteomes" id="UP000283509">
    <property type="component" value="Unassembled WGS sequence"/>
</dbReference>
<sequence>MESFVLYYTTRNSNLDGSYLSNQCGDLNGPQQVNTPNGPVLTNYGRYQLMSGLQRRDIRYEGDPDLKPICTYEVPLLVRWLYSLALLVNAKYGSVIQGLYSRRDLLGTMCKLLIKAPETVYEYHKNNAGSPHTRVTKYLPPRISFRFQASKYVLGYELIVLLMIYTFDLWGFLLKMIVTLGLLLIVPAYISYRYTVHTEGVPQEREQQQQQRENTSAIPVPEFR</sequence>
<reference evidence="7 8" key="2">
    <citation type="submission" date="2019-01" db="EMBL/GenBank/DDBJ databases">
        <title>The decoding of complex shrimp genome reveals the adaptation for benthos swimmer, frequently molting mechanism and breeding impact on genome.</title>
        <authorList>
            <person name="Sun Y."/>
            <person name="Gao Y."/>
            <person name="Yu Y."/>
        </authorList>
    </citation>
    <scope>NUCLEOTIDE SEQUENCE [LARGE SCALE GENOMIC DNA]</scope>
    <source>
        <tissue evidence="7">Muscle</tissue>
    </source>
</reference>
<evidence type="ECO:0000313" key="8">
    <source>
        <dbReference type="Proteomes" id="UP000283509"/>
    </source>
</evidence>
<keyword evidence="8" id="KW-1185">Reference proteome</keyword>
<protein>
    <submittedName>
        <fullName evidence="7">Sphingomyelin phosphodiesterase 4</fullName>
    </submittedName>
</protein>
<dbReference type="GO" id="GO:0050290">
    <property type="term" value="F:sphingomyelin phosphodiesterase D activity"/>
    <property type="evidence" value="ECO:0007669"/>
    <property type="project" value="InterPro"/>
</dbReference>
<evidence type="ECO:0000313" key="7">
    <source>
        <dbReference type="EMBL" id="ROT66415.1"/>
    </source>
</evidence>
<name>A0A3R7LY84_PENVA</name>
<evidence type="ECO:0000256" key="1">
    <source>
        <dbReference type="ARBA" id="ARBA00004167"/>
    </source>
</evidence>
<dbReference type="AlphaFoldDB" id="A0A3R7LY84"/>
<evidence type="ECO:0000256" key="3">
    <source>
        <dbReference type="ARBA" id="ARBA00022989"/>
    </source>
</evidence>
<comment type="caution">
    <text evidence="7">The sequence shown here is derived from an EMBL/GenBank/DDBJ whole genome shotgun (WGS) entry which is preliminary data.</text>
</comment>
<organism evidence="7 8">
    <name type="scientific">Penaeus vannamei</name>
    <name type="common">Whiteleg shrimp</name>
    <name type="synonym">Litopenaeus vannamei</name>
    <dbReference type="NCBI Taxonomy" id="6689"/>
    <lineage>
        <taxon>Eukaryota</taxon>
        <taxon>Metazoa</taxon>
        <taxon>Ecdysozoa</taxon>
        <taxon>Arthropoda</taxon>
        <taxon>Crustacea</taxon>
        <taxon>Multicrustacea</taxon>
        <taxon>Malacostraca</taxon>
        <taxon>Eumalacostraca</taxon>
        <taxon>Eucarida</taxon>
        <taxon>Decapoda</taxon>
        <taxon>Dendrobranchiata</taxon>
        <taxon>Penaeoidea</taxon>
        <taxon>Penaeidae</taxon>
        <taxon>Penaeus</taxon>
    </lineage>
</organism>
<evidence type="ECO:0000256" key="6">
    <source>
        <dbReference type="SAM" id="Phobius"/>
    </source>
</evidence>
<evidence type="ECO:0000256" key="2">
    <source>
        <dbReference type="ARBA" id="ARBA00022692"/>
    </source>
</evidence>
<feature type="transmembrane region" description="Helical" evidence="6">
    <location>
        <begin position="149"/>
        <end position="167"/>
    </location>
</feature>
<accession>A0A3R7LY84</accession>
<proteinExistence type="predicted"/>
<dbReference type="Pfam" id="PF14724">
    <property type="entry name" value="mit_SMPDase"/>
    <property type="match status" value="1"/>
</dbReference>
<dbReference type="GO" id="GO:0046513">
    <property type="term" value="P:ceramide biosynthetic process"/>
    <property type="evidence" value="ECO:0007669"/>
    <property type="project" value="TreeGrafter"/>
</dbReference>
<evidence type="ECO:0000256" key="5">
    <source>
        <dbReference type="SAM" id="MobiDB-lite"/>
    </source>
</evidence>
<dbReference type="GO" id="GO:0006685">
    <property type="term" value="P:sphingomyelin catabolic process"/>
    <property type="evidence" value="ECO:0007669"/>
    <property type="project" value="TreeGrafter"/>
</dbReference>